<evidence type="ECO:0000313" key="7">
    <source>
        <dbReference type="EMBL" id="RWS06645.1"/>
    </source>
</evidence>
<dbReference type="Gene3D" id="2.10.110.10">
    <property type="entry name" value="Cysteine Rich Protein"/>
    <property type="match status" value="1"/>
</dbReference>
<dbReference type="AlphaFoldDB" id="A0A443QUD5"/>
<keyword evidence="8" id="KW-1185">Reference proteome</keyword>
<dbReference type="SUPFAM" id="SSF57716">
    <property type="entry name" value="Glucocorticoid receptor-like (DNA-binding domain)"/>
    <property type="match status" value="1"/>
</dbReference>
<evidence type="ECO:0000256" key="1">
    <source>
        <dbReference type="ARBA" id="ARBA00022723"/>
    </source>
</evidence>
<dbReference type="SMART" id="SM00132">
    <property type="entry name" value="LIM"/>
    <property type="match status" value="1"/>
</dbReference>
<feature type="compositionally biased region" description="Low complexity" evidence="5">
    <location>
        <begin position="93"/>
        <end position="124"/>
    </location>
</feature>
<keyword evidence="3 4" id="KW-0440">LIM domain</keyword>
<comment type="caution">
    <text evidence="7">The sequence shown here is derived from an EMBL/GenBank/DDBJ whole genome shotgun (WGS) entry which is preliminary data.</text>
</comment>
<dbReference type="STRING" id="1965070.A0A443QUD5"/>
<evidence type="ECO:0000259" key="6">
    <source>
        <dbReference type="PROSITE" id="PS50023"/>
    </source>
</evidence>
<keyword evidence="1 4" id="KW-0479">Metal-binding</keyword>
<feature type="compositionally biased region" description="Low complexity" evidence="5">
    <location>
        <begin position="223"/>
        <end position="237"/>
    </location>
</feature>
<dbReference type="EMBL" id="NCKU01003974">
    <property type="protein sequence ID" value="RWS06645.1"/>
    <property type="molecule type" value="Genomic_DNA"/>
</dbReference>
<name>A0A443QUD5_9ACAR</name>
<dbReference type="OrthoDB" id="6518752at2759"/>
<organism evidence="7 8">
    <name type="scientific">Dinothrombium tinctorium</name>
    <dbReference type="NCBI Taxonomy" id="1965070"/>
    <lineage>
        <taxon>Eukaryota</taxon>
        <taxon>Metazoa</taxon>
        <taxon>Ecdysozoa</taxon>
        <taxon>Arthropoda</taxon>
        <taxon>Chelicerata</taxon>
        <taxon>Arachnida</taxon>
        <taxon>Acari</taxon>
        <taxon>Acariformes</taxon>
        <taxon>Trombidiformes</taxon>
        <taxon>Prostigmata</taxon>
        <taxon>Anystina</taxon>
        <taxon>Parasitengona</taxon>
        <taxon>Trombidioidea</taxon>
        <taxon>Trombidiidae</taxon>
        <taxon>Dinothrombium</taxon>
    </lineage>
</organism>
<dbReference type="PROSITE" id="PS00478">
    <property type="entry name" value="LIM_DOMAIN_1"/>
    <property type="match status" value="1"/>
</dbReference>
<dbReference type="Pfam" id="PF00412">
    <property type="entry name" value="LIM"/>
    <property type="match status" value="1"/>
</dbReference>
<dbReference type="Proteomes" id="UP000285301">
    <property type="component" value="Unassembled WGS sequence"/>
</dbReference>
<protein>
    <submittedName>
        <fullName evidence="7">Paxillin-like protein</fullName>
    </submittedName>
</protein>
<proteinExistence type="predicted"/>
<gene>
    <name evidence="7" type="ORF">B4U79_06424</name>
</gene>
<evidence type="ECO:0000256" key="2">
    <source>
        <dbReference type="ARBA" id="ARBA00022833"/>
    </source>
</evidence>
<reference evidence="7 8" key="1">
    <citation type="journal article" date="2018" name="Gigascience">
        <title>Genomes of trombidid mites reveal novel predicted allergens and laterally-transferred genes associated with secondary metabolism.</title>
        <authorList>
            <person name="Dong X."/>
            <person name="Chaisiri K."/>
            <person name="Xia D."/>
            <person name="Armstrong S.D."/>
            <person name="Fang Y."/>
            <person name="Donnelly M.J."/>
            <person name="Kadowaki T."/>
            <person name="McGarry J.W."/>
            <person name="Darby A.C."/>
            <person name="Makepeace B.L."/>
        </authorList>
    </citation>
    <scope>NUCLEOTIDE SEQUENCE [LARGE SCALE GENOMIC DNA]</scope>
    <source>
        <strain evidence="7">UoL-WK</strain>
    </source>
</reference>
<evidence type="ECO:0000256" key="3">
    <source>
        <dbReference type="ARBA" id="ARBA00023038"/>
    </source>
</evidence>
<dbReference type="GO" id="GO:0046872">
    <property type="term" value="F:metal ion binding"/>
    <property type="evidence" value="ECO:0007669"/>
    <property type="project" value="UniProtKB-KW"/>
</dbReference>
<keyword evidence="2 4" id="KW-0862">Zinc</keyword>
<dbReference type="InterPro" id="IPR001781">
    <property type="entry name" value="Znf_LIM"/>
</dbReference>
<dbReference type="CDD" id="cd08368">
    <property type="entry name" value="LIM"/>
    <property type="match status" value="1"/>
</dbReference>
<dbReference type="PROSITE" id="PS50023">
    <property type="entry name" value="LIM_DOMAIN_2"/>
    <property type="match status" value="1"/>
</dbReference>
<evidence type="ECO:0000256" key="4">
    <source>
        <dbReference type="PROSITE-ProRule" id="PRU00125"/>
    </source>
</evidence>
<accession>A0A443QUD5</accession>
<feature type="region of interest" description="Disordered" evidence="5">
    <location>
        <begin position="82"/>
        <end position="140"/>
    </location>
</feature>
<evidence type="ECO:0000256" key="5">
    <source>
        <dbReference type="SAM" id="MobiDB-lite"/>
    </source>
</evidence>
<evidence type="ECO:0000313" key="8">
    <source>
        <dbReference type="Proteomes" id="UP000285301"/>
    </source>
</evidence>
<feature type="domain" description="LIM zinc-binding" evidence="6">
    <location>
        <begin position="323"/>
        <end position="383"/>
    </location>
</feature>
<feature type="region of interest" description="Disordered" evidence="5">
    <location>
        <begin position="217"/>
        <end position="260"/>
    </location>
</feature>
<sequence>MSTAVETELDSLINNLSYDLRNPGTHRSRYYTTYNADKTVTRNRYSNRSPYTPVRSTAQKGWYKDMAKEMGIPRSITPILKQNVSGTSRHSARPVSSSPPRSASSYSPVSRPVSRPASRPTSPRFYATSPTRSVSPKREKSVVIGPVTEMVTKQEYFRYRDASRGKPLPGASEFMRTSWPYGLDDMLRTFTPINRGEGSLYSRPSVEDLVSYYQKYGAERGNRSPSPSRNRYSSLNRQRSLSPPISRRARSAGANAEPPIERVASRPQYQTISLPSSPIPGYMKNLKHIVVEQIPVPVPPRFGTLAQGRRQPDSAEPPAEYGPQCELCHKPITEKRCIINDNCKFHCWHFVCTFCSKTLQEKDFVMAIDNKPYCNNCYKRTYP</sequence>